<keyword evidence="3" id="KW-0862">Zinc</keyword>
<dbReference type="InterPro" id="IPR016024">
    <property type="entry name" value="ARM-type_fold"/>
</dbReference>
<dbReference type="AlphaFoldDB" id="A0A2V0NRK0"/>
<keyword evidence="2 4" id="KW-0863">Zinc-finger</keyword>
<name>A0A2V0NRK0_9CHLO</name>
<dbReference type="STRING" id="307507.A0A2V0NRK0"/>
<reference evidence="7 8" key="1">
    <citation type="journal article" date="2018" name="Sci. Rep.">
        <title>Raphidocelis subcapitata (=Pseudokirchneriella subcapitata) provides an insight into genome evolution and environmental adaptations in the Sphaeropleales.</title>
        <authorList>
            <person name="Suzuki S."/>
            <person name="Yamaguchi H."/>
            <person name="Nakajima N."/>
            <person name="Kawachi M."/>
        </authorList>
    </citation>
    <scope>NUCLEOTIDE SEQUENCE [LARGE SCALE GENOMIC DNA]</scope>
    <source>
        <strain evidence="7 8">NIES-35</strain>
    </source>
</reference>
<organism evidence="7 8">
    <name type="scientific">Raphidocelis subcapitata</name>
    <dbReference type="NCBI Taxonomy" id="307507"/>
    <lineage>
        <taxon>Eukaryota</taxon>
        <taxon>Viridiplantae</taxon>
        <taxon>Chlorophyta</taxon>
        <taxon>core chlorophytes</taxon>
        <taxon>Chlorophyceae</taxon>
        <taxon>CS clade</taxon>
        <taxon>Sphaeropleales</taxon>
        <taxon>Selenastraceae</taxon>
        <taxon>Raphidocelis</taxon>
    </lineage>
</organism>
<dbReference type="EMBL" id="BDRX01000015">
    <property type="protein sequence ID" value="GBF90251.1"/>
    <property type="molecule type" value="Genomic_DNA"/>
</dbReference>
<dbReference type="PROSITE" id="PS50865">
    <property type="entry name" value="ZF_MYND_2"/>
    <property type="match status" value="1"/>
</dbReference>
<feature type="domain" description="MYND-type" evidence="6">
    <location>
        <begin position="711"/>
        <end position="751"/>
    </location>
</feature>
<dbReference type="InterPro" id="IPR002893">
    <property type="entry name" value="Znf_MYND"/>
</dbReference>
<dbReference type="PROSITE" id="PS01360">
    <property type="entry name" value="ZF_MYND_1"/>
    <property type="match status" value="1"/>
</dbReference>
<feature type="compositionally biased region" description="Gly residues" evidence="5">
    <location>
        <begin position="687"/>
        <end position="703"/>
    </location>
</feature>
<evidence type="ECO:0000256" key="1">
    <source>
        <dbReference type="ARBA" id="ARBA00022723"/>
    </source>
</evidence>
<evidence type="ECO:0000313" key="8">
    <source>
        <dbReference type="Proteomes" id="UP000247498"/>
    </source>
</evidence>
<sequence length="762" mass="75683">MAETAAVAAAALRRQRLAAQLQHVDAALRGQAQSPGLPPEVQELASSWDVRARAVLDAAGSAEGGLQGVAATAVAELLQPLLGGAFAAACPELCEAAIKAASTIMSQCCSTEGLPSLFGPVAASLLDLVLNEQLSWQTRNAAAEPLAELSQPGCAAALLAAPGAEGAVEALIAAAQREGDGEGDQEDIAFAVLASLAEADDATAERVGSAAAALLPAAAERVRGVAADGPPTDILLPCPFHAVRLLGALTSAASDAVRLPARAVPGLADAAAGLLMALAAVEARALQDVWHHDAIEERSLSVLSNVMGGAPSICATACDALTSRGALPRVVALLRSSSEATRMRASCVLALFVHEEEGTAALLQVPRAASELAAALRRAYAAGEDPAMTQCYAALALSGLLGHSGGQRVAAGLARAAAAEGSAGSLLGALAGLIVASVAEGSAGSPDLDTRWRMCVGGAAVLNYVLLVSIGTSQQLRLLRQVPRLAEACARALEHWVEIGGSDERLEVAAHLAFVLAAVAGLGVNQTARGNFQPPAPTADTAAARAALRRAPGLAGTLQRFVEWHRRQHPEAEPVKKVGVMGAMWLLRLPEFGGLAAAPPTPAAAAVASAAAAVAAPAPAAAAPATSTEAGLGSTPATAALVQAPATAAAALELAAAGGRSAAAQPLAPEAGSRGSRADVASSSSGDRGGGSSSGGGGGGGGEAAERPRECGACGRSAAEVALLRCVGCKARHYCGDACAKADWSAHRAACKAARRAASKPG</sequence>
<gene>
    <name evidence="7" type="ORF">Rsub_03384</name>
</gene>
<dbReference type="GO" id="GO:0008270">
    <property type="term" value="F:zinc ion binding"/>
    <property type="evidence" value="ECO:0007669"/>
    <property type="project" value="UniProtKB-KW"/>
</dbReference>
<feature type="compositionally biased region" description="Low complexity" evidence="5">
    <location>
        <begin position="665"/>
        <end position="686"/>
    </location>
</feature>
<proteinExistence type="predicted"/>
<dbReference type="InParanoid" id="A0A2V0NRK0"/>
<keyword evidence="1" id="KW-0479">Metal-binding</keyword>
<protein>
    <recommendedName>
        <fullName evidence="6">MYND-type domain-containing protein</fullName>
    </recommendedName>
</protein>
<evidence type="ECO:0000256" key="3">
    <source>
        <dbReference type="ARBA" id="ARBA00022833"/>
    </source>
</evidence>
<dbReference type="SUPFAM" id="SSF144232">
    <property type="entry name" value="HIT/MYND zinc finger-like"/>
    <property type="match status" value="1"/>
</dbReference>
<accession>A0A2V0NRK0</accession>
<evidence type="ECO:0000259" key="6">
    <source>
        <dbReference type="PROSITE" id="PS50865"/>
    </source>
</evidence>
<dbReference type="SUPFAM" id="SSF48371">
    <property type="entry name" value="ARM repeat"/>
    <property type="match status" value="1"/>
</dbReference>
<evidence type="ECO:0000256" key="5">
    <source>
        <dbReference type="SAM" id="MobiDB-lite"/>
    </source>
</evidence>
<dbReference type="OrthoDB" id="537460at2759"/>
<dbReference type="Pfam" id="PF01753">
    <property type="entry name" value="zf-MYND"/>
    <property type="match status" value="1"/>
</dbReference>
<evidence type="ECO:0000313" key="7">
    <source>
        <dbReference type="EMBL" id="GBF90251.1"/>
    </source>
</evidence>
<keyword evidence="8" id="KW-1185">Reference proteome</keyword>
<evidence type="ECO:0000256" key="4">
    <source>
        <dbReference type="PROSITE-ProRule" id="PRU00134"/>
    </source>
</evidence>
<feature type="region of interest" description="Disordered" evidence="5">
    <location>
        <begin position="665"/>
        <end position="709"/>
    </location>
</feature>
<dbReference type="Gene3D" id="6.10.140.2220">
    <property type="match status" value="1"/>
</dbReference>
<dbReference type="Proteomes" id="UP000247498">
    <property type="component" value="Unassembled WGS sequence"/>
</dbReference>
<comment type="caution">
    <text evidence="7">The sequence shown here is derived from an EMBL/GenBank/DDBJ whole genome shotgun (WGS) entry which is preliminary data.</text>
</comment>
<evidence type="ECO:0000256" key="2">
    <source>
        <dbReference type="ARBA" id="ARBA00022771"/>
    </source>
</evidence>